<dbReference type="OrthoDB" id="10002384at2759"/>
<evidence type="ECO:0000313" key="1">
    <source>
        <dbReference type="EMBL" id="CRK92155.1"/>
    </source>
</evidence>
<organism evidence="1 2">
    <name type="scientific">Clunio marinus</name>
    <dbReference type="NCBI Taxonomy" id="568069"/>
    <lineage>
        <taxon>Eukaryota</taxon>
        <taxon>Metazoa</taxon>
        <taxon>Ecdysozoa</taxon>
        <taxon>Arthropoda</taxon>
        <taxon>Hexapoda</taxon>
        <taxon>Insecta</taxon>
        <taxon>Pterygota</taxon>
        <taxon>Neoptera</taxon>
        <taxon>Endopterygota</taxon>
        <taxon>Diptera</taxon>
        <taxon>Nematocera</taxon>
        <taxon>Chironomoidea</taxon>
        <taxon>Chironomidae</taxon>
        <taxon>Clunio</taxon>
    </lineage>
</organism>
<accession>A0A1J1HVZ4</accession>
<proteinExistence type="predicted"/>
<protein>
    <submittedName>
        <fullName evidence="1">CLUMA_CG005806, isoform A</fullName>
    </submittedName>
</protein>
<dbReference type="Proteomes" id="UP000183832">
    <property type="component" value="Unassembled WGS sequence"/>
</dbReference>
<name>A0A1J1HVZ4_9DIPT</name>
<reference evidence="1 2" key="1">
    <citation type="submission" date="2015-04" db="EMBL/GenBank/DDBJ databases">
        <authorList>
            <person name="Syromyatnikov M.Y."/>
            <person name="Popov V.N."/>
        </authorList>
    </citation>
    <scope>NUCLEOTIDE SEQUENCE [LARGE SCALE GENOMIC DNA]</scope>
</reference>
<dbReference type="EMBL" id="CVRI01000024">
    <property type="protein sequence ID" value="CRK92155.1"/>
    <property type="molecule type" value="Genomic_DNA"/>
</dbReference>
<keyword evidence="2" id="KW-1185">Reference proteome</keyword>
<gene>
    <name evidence="1" type="ORF">CLUMA_CG005806</name>
</gene>
<sequence>MFFRPVQNHFEDDKQELDKQQFNEAEKEIQKFIIEHLELTPRRKMFQDYEKKLSEMWSEIQVGGESSIITADKIKVESELKVIMELNKFRKMNAADCMSFQNQLRIKRAKEMEKDLLKSQQKFILNETMLLENLRTENPSRSVGTKKATKMKDDKVSSSDYFKSSQNEIQLRNIRFTPENTLALTHQKFKY</sequence>
<evidence type="ECO:0000313" key="2">
    <source>
        <dbReference type="Proteomes" id="UP000183832"/>
    </source>
</evidence>
<dbReference type="AlphaFoldDB" id="A0A1J1HVZ4"/>